<dbReference type="AlphaFoldDB" id="S7V7M6"/>
<organism evidence="1 2">
    <name type="scientific">Cyclobacterium qasimii M12-11B</name>
    <dbReference type="NCBI Taxonomy" id="641524"/>
    <lineage>
        <taxon>Bacteria</taxon>
        <taxon>Pseudomonadati</taxon>
        <taxon>Bacteroidota</taxon>
        <taxon>Cytophagia</taxon>
        <taxon>Cytophagales</taxon>
        <taxon>Cyclobacteriaceae</taxon>
        <taxon>Cyclobacterium</taxon>
    </lineage>
</organism>
<comment type="caution">
    <text evidence="1">The sequence shown here is derived from an EMBL/GenBank/DDBJ whole genome shotgun (WGS) entry which is preliminary data.</text>
</comment>
<evidence type="ECO:0000313" key="1">
    <source>
        <dbReference type="EMBL" id="EPR65597.1"/>
    </source>
</evidence>
<sequence>MFKNDAITRNAKEQLISIKFKIASIYTLPEITALIKP</sequence>
<gene>
    <name evidence="1" type="ORF">ADICYQ_5518</name>
</gene>
<protein>
    <submittedName>
        <fullName evidence="1">Uncharacterized protein</fullName>
    </submittedName>
</protein>
<dbReference type="Proteomes" id="UP000014974">
    <property type="component" value="Unassembled WGS sequence"/>
</dbReference>
<proteinExistence type="predicted"/>
<evidence type="ECO:0000313" key="2">
    <source>
        <dbReference type="Proteomes" id="UP000014974"/>
    </source>
</evidence>
<accession>S7V7M6</accession>
<dbReference type="EMBL" id="ATNM01000191">
    <property type="protein sequence ID" value="EPR65597.1"/>
    <property type="molecule type" value="Genomic_DNA"/>
</dbReference>
<dbReference type="STRING" id="641524.ADICYQ_5518"/>
<reference evidence="1 2" key="1">
    <citation type="journal article" date="2013" name="Genome Announc.">
        <title>Draft Genome Sequence of Cyclobacterium qasimii Strain M12-11BT, Isolated from Arctic Marine Sediment.</title>
        <authorList>
            <person name="Shivaji S."/>
            <person name="Ara S."/>
            <person name="Singh A."/>
            <person name="Kumar Pinnaka A."/>
        </authorList>
    </citation>
    <scope>NUCLEOTIDE SEQUENCE [LARGE SCALE GENOMIC DNA]</scope>
    <source>
        <strain evidence="1 2">M12-11B</strain>
    </source>
</reference>
<name>S7V7M6_9BACT</name>